<dbReference type="Pfam" id="PF08889">
    <property type="entry name" value="WbqC"/>
    <property type="match status" value="1"/>
</dbReference>
<evidence type="ECO:0008006" key="3">
    <source>
        <dbReference type="Google" id="ProtNLM"/>
    </source>
</evidence>
<evidence type="ECO:0000313" key="1">
    <source>
        <dbReference type="EMBL" id="RJG05828.1"/>
    </source>
</evidence>
<comment type="caution">
    <text evidence="1">The sequence shown here is derived from an EMBL/GenBank/DDBJ whole genome shotgun (WGS) entry which is preliminary data.</text>
</comment>
<dbReference type="Proteomes" id="UP000285190">
    <property type="component" value="Unassembled WGS sequence"/>
</dbReference>
<gene>
    <name evidence="1" type="ORF">D3870_07170</name>
</gene>
<proteinExistence type="predicted"/>
<reference evidence="1 2" key="1">
    <citation type="submission" date="2018-09" db="EMBL/GenBank/DDBJ databases">
        <authorList>
            <person name="Zhu H."/>
        </authorList>
    </citation>
    <scope>NUCLEOTIDE SEQUENCE [LARGE SCALE GENOMIC DNA]</scope>
    <source>
        <strain evidence="1 2">K2R10-39</strain>
    </source>
</reference>
<name>A0A418WZZ6_9BURK</name>
<organism evidence="1 2">
    <name type="scientific">Noviherbaspirillum cavernae</name>
    <dbReference type="NCBI Taxonomy" id="2320862"/>
    <lineage>
        <taxon>Bacteria</taxon>
        <taxon>Pseudomonadati</taxon>
        <taxon>Pseudomonadota</taxon>
        <taxon>Betaproteobacteria</taxon>
        <taxon>Burkholderiales</taxon>
        <taxon>Oxalobacteraceae</taxon>
        <taxon>Noviherbaspirillum</taxon>
    </lineage>
</organism>
<dbReference type="OrthoDB" id="3611744at2"/>
<dbReference type="RefSeq" id="WP_119737858.1">
    <property type="nucleotide sequence ID" value="NZ_QYUN01000002.1"/>
</dbReference>
<accession>A0A418WZZ6</accession>
<dbReference type="InterPro" id="IPR014985">
    <property type="entry name" value="WbqC"/>
</dbReference>
<protein>
    <recommendedName>
        <fullName evidence="3">Glycine transferase</fullName>
    </recommendedName>
</protein>
<keyword evidence="2" id="KW-1185">Reference proteome</keyword>
<sequence length="245" mass="28477">MVKKIGIMQPYLFPYLGYFQLIDAVDVFVLSDDLQYIRQGWINRNRILVQGQAKYIHIPIKHDSYLLNINERVFPDNHRSTIRTLLKTIATAYGRAPFFKDVFPMVESVMRSPERNLARYVENSIRTVCTYLQISTPILISSELGLKSDLRGQQRVIETVKSLKGDVYINPIGGVELYNFDDFKGQGIALQFHRMCDMQSRRPGDDFEPYLSIIDMLMFNSISDMRKRLSHYSLESNERRDCSAT</sequence>
<evidence type="ECO:0000313" key="2">
    <source>
        <dbReference type="Proteomes" id="UP000285190"/>
    </source>
</evidence>
<dbReference type="AlphaFoldDB" id="A0A418WZZ6"/>
<dbReference type="EMBL" id="QYUN01000002">
    <property type="protein sequence ID" value="RJG05828.1"/>
    <property type="molecule type" value="Genomic_DNA"/>
</dbReference>